<dbReference type="InterPro" id="IPR008984">
    <property type="entry name" value="SMAD_FHA_dom_sf"/>
</dbReference>
<feature type="domain" description="FHA" evidence="3">
    <location>
        <begin position="24"/>
        <end position="76"/>
    </location>
</feature>
<keyword evidence="2" id="KW-0472">Membrane</keyword>
<dbReference type="PANTHER" id="PTHR23308">
    <property type="entry name" value="NUCLEAR INHIBITOR OF PROTEIN PHOSPHATASE-1"/>
    <property type="match status" value="1"/>
</dbReference>
<name>A0ABU9EBB0_9BACT</name>
<reference evidence="4 5" key="1">
    <citation type="submission" date="2024-02" db="EMBL/GenBank/DDBJ databases">
        <title>A novel Gemmatimonadota bacterium.</title>
        <authorList>
            <person name="Du Z.-J."/>
            <person name="Ye Y.-Q."/>
        </authorList>
    </citation>
    <scope>NUCLEOTIDE SEQUENCE [LARGE SCALE GENOMIC DNA]</scope>
    <source>
        <strain evidence="4 5">DH-20</strain>
    </source>
</reference>
<dbReference type="SMART" id="SM00240">
    <property type="entry name" value="FHA"/>
    <property type="match status" value="1"/>
</dbReference>
<dbReference type="Proteomes" id="UP001484239">
    <property type="component" value="Unassembled WGS sequence"/>
</dbReference>
<dbReference type="InterPro" id="IPR009003">
    <property type="entry name" value="Peptidase_S1_PA"/>
</dbReference>
<sequence>MTLELRVLTGGRAGEVRRFTEDTVLVGRAEGAHLRLDPVHDLHVSAQHARLVRRADDWWVVDLGSRNGTWLNGQRVEEPVPLRPGMRVRLGWEGPELEILGPGGSRGDDLGRLARRNRLLLGGLALLMVALVTVVGMNLRARNSARSAWMQERAALVARTDSLMQLSSDMRDRLEGEVAGLADALDASRVQAAQLQADLARLGDEAGDPEELARLEERLRTATAALETQQIAASLDAASLTARVRPAVALIYVEFEDGERSVATGFAISTDGRVVTNRHVVAGPAGTNRAVRLGVQFSGSPQVWPAELVRTDEASDLALLDVRNLLGGNPAVPGINTRADTLAAGSPVLLLGFPFASPTGESEDGLLPRALSTAGVIRGRAAGRLEIQGWGAEGASGSPVFDGTGQVAGVLFGASGVDDERYLVAVPASALLAFIAGDD</sequence>
<keyword evidence="5" id="KW-1185">Reference proteome</keyword>
<organism evidence="4 5">
    <name type="scientific">Gaopeijia maritima</name>
    <dbReference type="NCBI Taxonomy" id="3119007"/>
    <lineage>
        <taxon>Bacteria</taxon>
        <taxon>Pseudomonadati</taxon>
        <taxon>Gemmatimonadota</taxon>
        <taxon>Longimicrobiia</taxon>
        <taxon>Gaopeijiales</taxon>
        <taxon>Gaopeijiaceae</taxon>
        <taxon>Gaopeijia</taxon>
    </lineage>
</organism>
<comment type="caution">
    <text evidence="4">The sequence shown here is derived from an EMBL/GenBank/DDBJ whole genome shotgun (WGS) entry which is preliminary data.</text>
</comment>
<gene>
    <name evidence="4" type="ORF">WI372_13330</name>
</gene>
<evidence type="ECO:0000259" key="3">
    <source>
        <dbReference type="PROSITE" id="PS50006"/>
    </source>
</evidence>
<dbReference type="InterPro" id="IPR043504">
    <property type="entry name" value="Peptidase_S1_PA_chymotrypsin"/>
</dbReference>
<dbReference type="RefSeq" id="WP_405280785.1">
    <property type="nucleotide sequence ID" value="NZ_CP144380.1"/>
</dbReference>
<evidence type="ECO:0000313" key="5">
    <source>
        <dbReference type="Proteomes" id="UP001484239"/>
    </source>
</evidence>
<keyword evidence="1" id="KW-0175">Coiled coil</keyword>
<dbReference type="InterPro" id="IPR000253">
    <property type="entry name" value="FHA_dom"/>
</dbReference>
<dbReference type="Pfam" id="PF13365">
    <property type="entry name" value="Trypsin_2"/>
    <property type="match status" value="1"/>
</dbReference>
<accession>A0ABU9EBB0</accession>
<dbReference type="EMBL" id="JBBHLI010000008">
    <property type="protein sequence ID" value="MEK9501969.1"/>
    <property type="molecule type" value="Genomic_DNA"/>
</dbReference>
<evidence type="ECO:0000256" key="2">
    <source>
        <dbReference type="SAM" id="Phobius"/>
    </source>
</evidence>
<dbReference type="SUPFAM" id="SSF50494">
    <property type="entry name" value="Trypsin-like serine proteases"/>
    <property type="match status" value="1"/>
</dbReference>
<proteinExistence type="predicted"/>
<dbReference type="Gene3D" id="2.60.200.20">
    <property type="match status" value="1"/>
</dbReference>
<feature type="coiled-coil region" evidence="1">
    <location>
        <begin position="185"/>
        <end position="232"/>
    </location>
</feature>
<dbReference type="Pfam" id="PF00498">
    <property type="entry name" value="FHA"/>
    <property type="match status" value="1"/>
</dbReference>
<dbReference type="CDD" id="cd00060">
    <property type="entry name" value="FHA"/>
    <property type="match status" value="1"/>
</dbReference>
<evidence type="ECO:0000313" key="4">
    <source>
        <dbReference type="EMBL" id="MEK9501969.1"/>
    </source>
</evidence>
<dbReference type="InterPro" id="IPR050923">
    <property type="entry name" value="Cell_Proc_Reg/RNA_Proc"/>
</dbReference>
<dbReference type="Gene3D" id="2.40.10.10">
    <property type="entry name" value="Trypsin-like serine proteases"/>
    <property type="match status" value="2"/>
</dbReference>
<evidence type="ECO:0000256" key="1">
    <source>
        <dbReference type="SAM" id="Coils"/>
    </source>
</evidence>
<dbReference type="PROSITE" id="PS50006">
    <property type="entry name" value="FHA_DOMAIN"/>
    <property type="match status" value="1"/>
</dbReference>
<keyword evidence="2" id="KW-0812">Transmembrane</keyword>
<dbReference type="SUPFAM" id="SSF49879">
    <property type="entry name" value="SMAD/FHA domain"/>
    <property type="match status" value="1"/>
</dbReference>
<keyword evidence="2" id="KW-1133">Transmembrane helix</keyword>
<protein>
    <submittedName>
        <fullName evidence="4">Trypsin-like peptidase domain-containing protein</fullName>
    </submittedName>
</protein>
<feature type="transmembrane region" description="Helical" evidence="2">
    <location>
        <begin position="119"/>
        <end position="139"/>
    </location>
</feature>